<dbReference type="AlphaFoldDB" id="A0A4C2A2Z8"/>
<organism evidence="2 3">
    <name type="scientific">Eumeta variegata</name>
    <name type="common">Bagworm moth</name>
    <name type="synonym">Eumeta japonica</name>
    <dbReference type="NCBI Taxonomy" id="151549"/>
    <lineage>
        <taxon>Eukaryota</taxon>
        <taxon>Metazoa</taxon>
        <taxon>Ecdysozoa</taxon>
        <taxon>Arthropoda</taxon>
        <taxon>Hexapoda</taxon>
        <taxon>Insecta</taxon>
        <taxon>Pterygota</taxon>
        <taxon>Neoptera</taxon>
        <taxon>Endopterygota</taxon>
        <taxon>Lepidoptera</taxon>
        <taxon>Glossata</taxon>
        <taxon>Ditrysia</taxon>
        <taxon>Tineoidea</taxon>
        <taxon>Psychidae</taxon>
        <taxon>Oiketicinae</taxon>
        <taxon>Eumeta</taxon>
    </lineage>
</organism>
<sequence>MRVTRVSVVTAVQSHSLLRRKYQCVAGLLDKNRISDRGRNDLMEEEVTTKQCYIVRNRVTVCVASADTKKSSGPREKQATSSPAAAIYVVKAEKANALPLRIGRPPPASPPPLAARRPYAPPSAGGDSWRPFRKSATAFTSLTASAVGSAGAFCAGAAS</sequence>
<feature type="compositionally biased region" description="Pro residues" evidence="1">
    <location>
        <begin position="104"/>
        <end position="113"/>
    </location>
</feature>
<reference evidence="2 3" key="1">
    <citation type="journal article" date="2019" name="Commun. Biol.">
        <title>The bagworm genome reveals a unique fibroin gene that provides high tensile strength.</title>
        <authorList>
            <person name="Kono N."/>
            <person name="Nakamura H."/>
            <person name="Ohtoshi R."/>
            <person name="Tomita M."/>
            <person name="Numata K."/>
            <person name="Arakawa K."/>
        </authorList>
    </citation>
    <scope>NUCLEOTIDE SEQUENCE [LARGE SCALE GENOMIC DNA]</scope>
</reference>
<keyword evidence="3" id="KW-1185">Reference proteome</keyword>
<accession>A0A4C2A2Z8</accession>
<comment type="caution">
    <text evidence="2">The sequence shown here is derived from an EMBL/GenBank/DDBJ whole genome shotgun (WGS) entry which is preliminary data.</text>
</comment>
<evidence type="ECO:0000313" key="3">
    <source>
        <dbReference type="Proteomes" id="UP000299102"/>
    </source>
</evidence>
<protein>
    <submittedName>
        <fullName evidence="2">Uncharacterized protein</fullName>
    </submittedName>
</protein>
<feature type="compositionally biased region" description="Low complexity" evidence="1">
    <location>
        <begin position="114"/>
        <end position="125"/>
    </location>
</feature>
<dbReference type="Proteomes" id="UP000299102">
    <property type="component" value="Unassembled WGS sequence"/>
</dbReference>
<gene>
    <name evidence="2" type="ORF">EVAR_68431_1</name>
</gene>
<evidence type="ECO:0000313" key="2">
    <source>
        <dbReference type="EMBL" id="GBP94560.1"/>
    </source>
</evidence>
<evidence type="ECO:0000256" key="1">
    <source>
        <dbReference type="SAM" id="MobiDB-lite"/>
    </source>
</evidence>
<feature type="region of interest" description="Disordered" evidence="1">
    <location>
        <begin position="100"/>
        <end position="131"/>
    </location>
</feature>
<name>A0A4C2A2Z8_EUMVA</name>
<proteinExistence type="predicted"/>
<dbReference type="EMBL" id="BGZK01002520">
    <property type="protein sequence ID" value="GBP94560.1"/>
    <property type="molecule type" value="Genomic_DNA"/>
</dbReference>